<dbReference type="CDD" id="cd12151">
    <property type="entry name" value="F1-ATPase_gamma"/>
    <property type="match status" value="1"/>
</dbReference>
<keyword evidence="9 10" id="KW-0066">ATP synthesis</keyword>
<sequence>MPGMRDIKNKIKSLKGTKRITSAMKAVSAAKLRKAQSELYRIRPYADVMSDMIKNLCYRANPDEHPILAKRPVFRIELLLIGSDKGLCGAFNSNIIRAVKKFAKEKKREGIAISLTTVGNKLSQFFTKHSNLKVRKEYRDVFRRIGIPLAEEIAEELYRGYVTEYCDEIYVVYNRFVNPLVQEVTFEKLMPLEPEETTFKSEGEYYMEQDESVIDEAVEAYLRAAVYRALKESETSEHAARMTAMDNATKNTEDMIHKLTLSFNKARQAAITKELIEITTAIEAMKK</sequence>
<evidence type="ECO:0000313" key="11">
    <source>
        <dbReference type="EMBL" id="SNR71184.1"/>
    </source>
</evidence>
<dbReference type="RefSeq" id="WP_089322739.1">
    <property type="nucleotide sequence ID" value="NZ_FZOB01000003.1"/>
</dbReference>
<dbReference type="GO" id="GO:0005524">
    <property type="term" value="F:ATP binding"/>
    <property type="evidence" value="ECO:0007669"/>
    <property type="project" value="UniProtKB-UniRule"/>
</dbReference>
<dbReference type="PANTHER" id="PTHR11693:SF22">
    <property type="entry name" value="ATP SYNTHASE SUBUNIT GAMMA, MITOCHONDRIAL"/>
    <property type="match status" value="1"/>
</dbReference>
<accession>A0A238YKN2</accession>
<keyword evidence="8 10" id="KW-0139">CF(1)</keyword>
<evidence type="ECO:0000256" key="6">
    <source>
        <dbReference type="ARBA" id="ARBA00023065"/>
    </source>
</evidence>
<dbReference type="GO" id="GO:0045259">
    <property type="term" value="C:proton-transporting ATP synthase complex"/>
    <property type="evidence" value="ECO:0007669"/>
    <property type="project" value="UniProtKB-KW"/>
</dbReference>
<evidence type="ECO:0000256" key="1">
    <source>
        <dbReference type="ARBA" id="ARBA00003456"/>
    </source>
</evidence>
<dbReference type="OrthoDB" id="9812769at2"/>
<evidence type="ECO:0000256" key="3">
    <source>
        <dbReference type="ARBA" id="ARBA00007681"/>
    </source>
</evidence>
<keyword evidence="12" id="KW-1185">Reference proteome</keyword>
<keyword evidence="6 10" id="KW-0406">Ion transport</keyword>
<dbReference type="Gene3D" id="3.40.1380.10">
    <property type="match status" value="1"/>
</dbReference>
<dbReference type="NCBIfam" id="TIGR01146">
    <property type="entry name" value="ATPsyn_F1gamma"/>
    <property type="match status" value="1"/>
</dbReference>
<dbReference type="InterPro" id="IPR035968">
    <property type="entry name" value="ATP_synth_F1_ATPase_gsu"/>
</dbReference>
<evidence type="ECO:0000256" key="4">
    <source>
        <dbReference type="ARBA" id="ARBA00022448"/>
    </source>
</evidence>
<dbReference type="Proteomes" id="UP000198405">
    <property type="component" value="Unassembled WGS sequence"/>
</dbReference>
<dbReference type="GO" id="GO:0042777">
    <property type="term" value="P:proton motive force-driven plasma membrane ATP synthesis"/>
    <property type="evidence" value="ECO:0007669"/>
    <property type="project" value="UniProtKB-UniRule"/>
</dbReference>
<comment type="subcellular location">
    <subcellularLocation>
        <location evidence="10">Cell membrane</location>
        <topology evidence="10">Peripheral membrane protein</topology>
    </subcellularLocation>
    <subcellularLocation>
        <location evidence="2">Membrane</location>
        <topology evidence="2">Peripheral membrane protein</topology>
    </subcellularLocation>
</comment>
<dbReference type="Gene3D" id="1.10.287.80">
    <property type="entry name" value="ATP synthase, gamma subunit, helix hairpin domain"/>
    <property type="match status" value="1"/>
</dbReference>
<dbReference type="PRINTS" id="PR00126">
    <property type="entry name" value="ATPASEGAMMA"/>
</dbReference>
<dbReference type="InterPro" id="IPR000131">
    <property type="entry name" value="ATP_synth_F1_gsu"/>
</dbReference>
<evidence type="ECO:0000313" key="12">
    <source>
        <dbReference type="Proteomes" id="UP000198405"/>
    </source>
</evidence>
<dbReference type="AlphaFoldDB" id="A0A238YKN2"/>
<proteinExistence type="inferred from homology"/>
<reference evidence="12" key="1">
    <citation type="submission" date="2017-06" db="EMBL/GenBank/DDBJ databases">
        <authorList>
            <person name="Varghese N."/>
            <person name="Submissions S."/>
        </authorList>
    </citation>
    <scope>NUCLEOTIDE SEQUENCE [LARGE SCALE GENOMIC DNA]</scope>
    <source>
        <strain evidence="12">DSM 15668</strain>
    </source>
</reference>
<keyword evidence="4 10" id="KW-0813">Transport</keyword>
<evidence type="ECO:0000256" key="2">
    <source>
        <dbReference type="ARBA" id="ARBA00004170"/>
    </source>
</evidence>
<comment type="similarity">
    <text evidence="3 10">Belongs to the ATPase gamma chain family.</text>
</comment>
<dbReference type="PANTHER" id="PTHR11693">
    <property type="entry name" value="ATP SYNTHASE GAMMA CHAIN"/>
    <property type="match status" value="1"/>
</dbReference>
<keyword evidence="10" id="KW-1003">Cell membrane</keyword>
<dbReference type="EMBL" id="FZOB01000003">
    <property type="protein sequence ID" value="SNR71184.1"/>
    <property type="molecule type" value="Genomic_DNA"/>
</dbReference>
<evidence type="ECO:0000256" key="7">
    <source>
        <dbReference type="ARBA" id="ARBA00023136"/>
    </source>
</evidence>
<evidence type="ECO:0000256" key="10">
    <source>
        <dbReference type="HAMAP-Rule" id="MF_00815"/>
    </source>
</evidence>
<name>A0A238YKN2_9BACT</name>
<comment type="function">
    <text evidence="1 10">Produces ATP from ADP in the presence of a proton gradient across the membrane. The gamma chain is believed to be important in regulating ATPase activity and the flow of protons through the CF(0) complex.</text>
</comment>
<dbReference type="GO" id="GO:0046933">
    <property type="term" value="F:proton-transporting ATP synthase activity, rotational mechanism"/>
    <property type="evidence" value="ECO:0007669"/>
    <property type="project" value="UniProtKB-UniRule"/>
</dbReference>
<organism evidence="11 12">
    <name type="scientific">Desulfurobacterium atlanticum</name>
    <dbReference type="NCBI Taxonomy" id="240169"/>
    <lineage>
        <taxon>Bacteria</taxon>
        <taxon>Pseudomonadati</taxon>
        <taxon>Aquificota</taxon>
        <taxon>Aquificia</taxon>
        <taxon>Desulfurobacteriales</taxon>
        <taxon>Desulfurobacteriaceae</taxon>
        <taxon>Desulfurobacterium</taxon>
    </lineage>
</organism>
<dbReference type="Pfam" id="PF00231">
    <property type="entry name" value="ATP-synt"/>
    <property type="match status" value="1"/>
</dbReference>
<evidence type="ECO:0000256" key="9">
    <source>
        <dbReference type="ARBA" id="ARBA00023310"/>
    </source>
</evidence>
<protein>
    <recommendedName>
        <fullName evidence="10">ATP synthase gamma chain</fullName>
    </recommendedName>
    <alternativeName>
        <fullName evidence="10">ATP synthase F1 sector gamma subunit</fullName>
    </alternativeName>
    <alternativeName>
        <fullName evidence="10">F-ATPase gamma subunit</fullName>
    </alternativeName>
</protein>
<dbReference type="GO" id="GO:0005886">
    <property type="term" value="C:plasma membrane"/>
    <property type="evidence" value="ECO:0007669"/>
    <property type="project" value="UniProtKB-SubCell"/>
</dbReference>
<dbReference type="SUPFAM" id="SSF52943">
    <property type="entry name" value="ATP synthase (F1-ATPase), gamma subunit"/>
    <property type="match status" value="1"/>
</dbReference>
<evidence type="ECO:0000256" key="5">
    <source>
        <dbReference type="ARBA" id="ARBA00022781"/>
    </source>
</evidence>
<keyword evidence="7 10" id="KW-0472">Membrane</keyword>
<gene>
    <name evidence="10" type="primary">atpG</name>
    <name evidence="11" type="ORF">SAMN06265340_103201</name>
</gene>
<comment type="subunit">
    <text evidence="10">F-type ATPases have 2 components, CF(1) - the catalytic core - and CF(0) - the membrane proton channel. CF(1) has five subunits: alpha(3), beta(3), gamma(1), delta(1), epsilon(1). CF(0) has three main subunits: a, b and c.</text>
</comment>
<dbReference type="HAMAP" id="MF_00815">
    <property type="entry name" value="ATP_synth_gamma_bact"/>
    <property type="match status" value="1"/>
</dbReference>
<evidence type="ECO:0000256" key="8">
    <source>
        <dbReference type="ARBA" id="ARBA00023196"/>
    </source>
</evidence>
<keyword evidence="5 10" id="KW-0375">Hydrogen ion transport</keyword>